<dbReference type="InterPro" id="IPR036249">
    <property type="entry name" value="Thioredoxin-like_sf"/>
</dbReference>
<dbReference type="Pfam" id="PF07884">
    <property type="entry name" value="VKOR"/>
    <property type="match status" value="1"/>
</dbReference>
<dbReference type="InterPro" id="IPR012932">
    <property type="entry name" value="VKOR"/>
</dbReference>
<evidence type="ECO:0000256" key="2">
    <source>
        <dbReference type="ARBA" id="ARBA00006214"/>
    </source>
</evidence>
<keyword evidence="4" id="KW-0874">Quinone</keyword>
<evidence type="ECO:0000259" key="11">
    <source>
        <dbReference type="PROSITE" id="PS50990"/>
    </source>
</evidence>
<dbReference type="GO" id="GO:0016491">
    <property type="term" value="F:oxidoreductase activity"/>
    <property type="evidence" value="ECO:0007669"/>
    <property type="project" value="UniProtKB-KW"/>
</dbReference>
<keyword evidence="13" id="KW-1185">Reference proteome</keyword>
<dbReference type="InterPro" id="IPR038354">
    <property type="entry name" value="VKOR_sf"/>
</dbReference>
<comment type="similarity">
    <text evidence="2">Belongs to the VKOR family.</text>
</comment>
<dbReference type="GO" id="GO:0008233">
    <property type="term" value="F:peptidase activity"/>
    <property type="evidence" value="ECO:0007669"/>
    <property type="project" value="InterPro"/>
</dbReference>
<keyword evidence="3 10" id="KW-0812">Transmembrane</keyword>
<organism evidence="12 13">
    <name type="scientific">Mucilaginibacter ginsenosidivorax</name>
    <dbReference type="NCBI Taxonomy" id="862126"/>
    <lineage>
        <taxon>Bacteria</taxon>
        <taxon>Pseudomonadati</taxon>
        <taxon>Bacteroidota</taxon>
        <taxon>Sphingobacteriia</taxon>
        <taxon>Sphingobacteriales</taxon>
        <taxon>Sphingobacteriaceae</taxon>
        <taxon>Mucilaginibacter</taxon>
    </lineage>
</organism>
<evidence type="ECO:0000256" key="10">
    <source>
        <dbReference type="SAM" id="Phobius"/>
    </source>
</evidence>
<dbReference type="InterPro" id="IPR005074">
    <property type="entry name" value="Peptidase_C39"/>
</dbReference>
<dbReference type="GO" id="GO:0048038">
    <property type="term" value="F:quinone binding"/>
    <property type="evidence" value="ECO:0007669"/>
    <property type="project" value="UniProtKB-KW"/>
</dbReference>
<dbReference type="Gene3D" id="1.20.1440.130">
    <property type="entry name" value="VKOR domain"/>
    <property type="match status" value="1"/>
</dbReference>
<evidence type="ECO:0000256" key="3">
    <source>
        <dbReference type="ARBA" id="ARBA00022692"/>
    </source>
</evidence>
<keyword evidence="5 10" id="KW-1133">Transmembrane helix</keyword>
<dbReference type="RefSeq" id="WP_147055540.1">
    <property type="nucleotide sequence ID" value="NZ_CP042437.1"/>
</dbReference>
<evidence type="ECO:0000256" key="7">
    <source>
        <dbReference type="ARBA" id="ARBA00023136"/>
    </source>
</evidence>
<dbReference type="GO" id="GO:0005524">
    <property type="term" value="F:ATP binding"/>
    <property type="evidence" value="ECO:0007669"/>
    <property type="project" value="InterPro"/>
</dbReference>
<dbReference type="Proteomes" id="UP000321362">
    <property type="component" value="Chromosome"/>
</dbReference>
<dbReference type="SUPFAM" id="SSF52833">
    <property type="entry name" value="Thioredoxin-like"/>
    <property type="match status" value="1"/>
</dbReference>
<evidence type="ECO:0000256" key="6">
    <source>
        <dbReference type="ARBA" id="ARBA00023002"/>
    </source>
</evidence>
<feature type="transmembrane region" description="Helical" evidence="10">
    <location>
        <begin position="285"/>
        <end position="305"/>
    </location>
</feature>
<dbReference type="OrthoDB" id="1100563at2"/>
<feature type="transmembrane region" description="Helical" evidence="10">
    <location>
        <begin position="145"/>
        <end position="166"/>
    </location>
</feature>
<dbReference type="EMBL" id="CP042437">
    <property type="protein sequence ID" value="QEC77651.1"/>
    <property type="molecule type" value="Genomic_DNA"/>
</dbReference>
<feature type="transmembrane region" description="Helical" evidence="10">
    <location>
        <begin position="172"/>
        <end position="193"/>
    </location>
</feature>
<sequence>MLFINNYENADAVAIMLLKCLRINIPAHEIVAELSKHPDYPSLLAISDVLQNFNVNNAAYQVSIHDAGKVPCPFITNLNRGDGEFIVVDKLTDGEVFFYNDKGKQKLPRTTFDKFFGGVVLTAEKSSDLLEQQAKTKLSVASYRLPAIIAGILIILSGSLITHSTYLANVTWQIIFLTIVKTSGLATTVLLLIQGIDGNNPLVQKLCQSVGKSNCNAVLTSKAANVFAWLSWSEVGFLYFAGTWLLLLFGNGSALVWYTLLVLNLVSLPYTFYSIYYQARIAKQWCLLCCTVQAILWLEFITMALSNVTGVPVFTAAGLSNIVICLLVPTILWAIVKPYLLRLQLLSPLKKQLRTFKYNVELFNNMLKAQPRYAMPAEDWSIVLGNAEANNIITMVTNPYCQPCSKTHQVLDNWLNQNPNLQARIIFTANNNDSDIKTPVSRHLMALNKLTDKTIVKHALHDWYGQKQKSYDAWAKAYPVQLNETEFYKIDQQKAWCQMAEVTATPALLLNGYRLPNIYQLPDLKYMLE</sequence>
<dbReference type="Gene3D" id="3.90.70.10">
    <property type="entry name" value="Cysteine proteinases"/>
    <property type="match status" value="1"/>
</dbReference>
<feature type="transmembrane region" description="Helical" evidence="10">
    <location>
        <begin position="226"/>
        <end position="249"/>
    </location>
</feature>
<dbReference type="KEGG" id="mgk:FSB76_17520"/>
<reference evidence="12 13" key="1">
    <citation type="journal article" date="2013" name="J. Microbiol.">
        <title>Mucilaginibacter ginsenosidivorax sp. nov., with ginsenoside converting activity isolated from sediment.</title>
        <authorList>
            <person name="Kim J.K."/>
            <person name="Choi T.E."/>
            <person name="Liu Q.M."/>
            <person name="Park H.Y."/>
            <person name="Yi T.H."/>
            <person name="Yoon M.H."/>
            <person name="Kim S.C."/>
            <person name="Im W.T."/>
        </authorList>
    </citation>
    <scope>NUCLEOTIDE SEQUENCE [LARGE SCALE GENOMIC DNA]</scope>
    <source>
        <strain evidence="12 13">KHI28</strain>
    </source>
</reference>
<dbReference type="Gene3D" id="3.40.30.10">
    <property type="entry name" value="Glutaredoxin"/>
    <property type="match status" value="1"/>
</dbReference>
<evidence type="ECO:0000256" key="8">
    <source>
        <dbReference type="ARBA" id="ARBA00023157"/>
    </source>
</evidence>
<dbReference type="GO" id="GO:0006508">
    <property type="term" value="P:proteolysis"/>
    <property type="evidence" value="ECO:0007669"/>
    <property type="project" value="InterPro"/>
</dbReference>
<evidence type="ECO:0000256" key="4">
    <source>
        <dbReference type="ARBA" id="ARBA00022719"/>
    </source>
</evidence>
<gene>
    <name evidence="12" type="ORF">FSB76_17520</name>
</gene>
<evidence type="ECO:0000313" key="12">
    <source>
        <dbReference type="EMBL" id="QEC77651.1"/>
    </source>
</evidence>
<keyword evidence="6" id="KW-0560">Oxidoreductase</keyword>
<evidence type="ECO:0000313" key="13">
    <source>
        <dbReference type="Proteomes" id="UP000321362"/>
    </source>
</evidence>
<evidence type="ECO:0000256" key="9">
    <source>
        <dbReference type="ARBA" id="ARBA00023284"/>
    </source>
</evidence>
<protein>
    <recommendedName>
        <fullName evidence="11">Peptidase C39 domain-containing protein</fullName>
    </recommendedName>
</protein>
<accession>A0A5B8W1P3</accession>
<keyword evidence="9" id="KW-0676">Redox-active center</keyword>
<keyword evidence="8" id="KW-1015">Disulfide bond</keyword>
<dbReference type="CDD" id="cd12921">
    <property type="entry name" value="VKOR_4"/>
    <property type="match status" value="1"/>
</dbReference>
<proteinExistence type="inferred from homology"/>
<name>A0A5B8W1P3_9SPHI</name>
<comment type="subcellular location">
    <subcellularLocation>
        <location evidence="1">Membrane</location>
        <topology evidence="1">Multi-pass membrane protein</topology>
    </subcellularLocation>
</comment>
<dbReference type="AlphaFoldDB" id="A0A5B8W1P3"/>
<evidence type="ECO:0000256" key="1">
    <source>
        <dbReference type="ARBA" id="ARBA00004141"/>
    </source>
</evidence>
<feature type="transmembrane region" description="Helical" evidence="10">
    <location>
        <begin position="311"/>
        <end position="336"/>
    </location>
</feature>
<keyword evidence="7 10" id="KW-0472">Membrane</keyword>
<dbReference type="GO" id="GO:0016020">
    <property type="term" value="C:membrane"/>
    <property type="evidence" value="ECO:0007669"/>
    <property type="project" value="UniProtKB-SubCell"/>
</dbReference>
<feature type="domain" description="Peptidase C39" evidence="11">
    <location>
        <begin position="3"/>
        <end position="123"/>
    </location>
</feature>
<dbReference type="Pfam" id="PF03412">
    <property type="entry name" value="Peptidase_C39"/>
    <property type="match status" value="1"/>
</dbReference>
<dbReference type="PROSITE" id="PS50990">
    <property type="entry name" value="PEPTIDASE_C39"/>
    <property type="match status" value="1"/>
</dbReference>
<feature type="transmembrane region" description="Helical" evidence="10">
    <location>
        <begin position="255"/>
        <end position="273"/>
    </location>
</feature>
<evidence type="ECO:0000256" key="5">
    <source>
        <dbReference type="ARBA" id="ARBA00022989"/>
    </source>
</evidence>